<dbReference type="InterPro" id="IPR003961">
    <property type="entry name" value="FN3_dom"/>
</dbReference>
<dbReference type="SUPFAM" id="SSF49265">
    <property type="entry name" value="Fibronectin type III"/>
    <property type="match status" value="6"/>
</dbReference>
<evidence type="ECO:0000256" key="1">
    <source>
        <dbReference type="SAM" id="MobiDB-lite"/>
    </source>
</evidence>
<dbReference type="HOGENOM" id="CLU_349799_0_0_6"/>
<feature type="region of interest" description="Disordered" evidence="1">
    <location>
        <begin position="660"/>
        <end position="712"/>
    </location>
</feature>
<dbReference type="InterPro" id="IPR036116">
    <property type="entry name" value="FN3_sf"/>
</dbReference>
<evidence type="ECO:0000259" key="3">
    <source>
        <dbReference type="PROSITE" id="PS50853"/>
    </source>
</evidence>
<dbReference type="STRING" id="203122.Sde_0557"/>
<reference evidence="4 5" key="1">
    <citation type="journal article" date="2008" name="PLoS Genet.">
        <title>Complete genome sequence of the complex carbohydrate-degrading marine bacterium, Saccharophagus degradans strain 2-40 T.</title>
        <authorList>
            <person name="Weiner R.M."/>
            <person name="Taylor L.E.II."/>
            <person name="Henrissat B."/>
            <person name="Hauser L."/>
            <person name="Land M."/>
            <person name="Coutinho P.M."/>
            <person name="Rancurel C."/>
            <person name="Saunders E.H."/>
            <person name="Longmire A.G."/>
            <person name="Zhang H."/>
            <person name="Bayer E.A."/>
            <person name="Gilbert H.J."/>
            <person name="Larimer F."/>
            <person name="Zhulin I.B."/>
            <person name="Ekborg N.A."/>
            <person name="Lamed R."/>
            <person name="Richardson P.M."/>
            <person name="Borovok I."/>
            <person name="Hutcheson S."/>
        </authorList>
    </citation>
    <scope>NUCLEOTIDE SEQUENCE [LARGE SCALE GENOMIC DNA]</scope>
    <source>
        <strain evidence="5">2-40 / ATCC 43961 / DSM 17024</strain>
    </source>
</reference>
<accession>Q21NA8</accession>
<feature type="compositionally biased region" description="Polar residues" evidence="1">
    <location>
        <begin position="551"/>
        <end position="568"/>
    </location>
</feature>
<sequence>MYRGNQLVTYLSKCTHLTALLAFFFVSQSASASATATVTWETPDQRENGDYLNANEIGGFELAYRLTSEPVYSSVIVEQATATHYELTNLTDGEYEFKIAAFDADGLYSDFSDSTIALISTTTSGNTDSNSGDSSNGTGTDSSTGGDSGTDLVDAVVSWQIPSERENGEALALADIGGYEIAYRSTDVSVFQSVVVNSAELTEYQLTNLHAGEYEFTIAAFDNDGLYSDFSEPTFVVLGADGSTSGGSGGANDTNTDTNTDTDSTDTNTESNGSNDTASGTGSNSGSETGESETTETGNLYSATVTWQTPAERENGEFLSHADIGGYEIAYRLTQSNTFQSLVVNDSLQTQMVLNNLVAGEYEFSIAAFDSEGLYSDFSEPTYAVIGVGSGSTDSENTGSTNTGSTNTGSENTGSTNTGSENTNSGSETGSNLVAATIRWQVPSERENGALLAIEELGGYEIAYRNTNDPVFEAIIVTNREQTAYELANLVAGEYEFSIAAFDNEGLYSDFSEPTIVVLGGGSTSVDDGDDVANNDSGNTGTNTGTGGDSQNESNTGNADNTSESNTNGQLLSATINWLIPTHRENGEQLLNGEIGGFEVAYRNTQSGTYTSLIVEDATQASLEITNLEAGEYEFIIAAFDSEGLYSDFSDPTIATIGADGSVASSSDDNNTEQNNTDVANSGDNSSGTAGNGTDSGTSGGADATGGSDTEQTGGAVLVATISWEIPTQRENGQDLLLSEIGGYEILYRPTLSAVYESIVVEDQTQTQIVLNNLPSGEYEFVIAAFDSDGLYSDFSDPTIAMLGD</sequence>
<feature type="region of interest" description="Disordered" evidence="1">
    <location>
        <begin position="122"/>
        <end position="149"/>
    </location>
</feature>
<dbReference type="KEGG" id="sde:Sde_0557"/>
<organism evidence="4 5">
    <name type="scientific">Saccharophagus degradans (strain 2-40 / ATCC 43961 / DSM 17024)</name>
    <dbReference type="NCBI Taxonomy" id="203122"/>
    <lineage>
        <taxon>Bacteria</taxon>
        <taxon>Pseudomonadati</taxon>
        <taxon>Pseudomonadota</taxon>
        <taxon>Gammaproteobacteria</taxon>
        <taxon>Cellvibrionales</taxon>
        <taxon>Cellvibrionaceae</taxon>
        <taxon>Saccharophagus</taxon>
    </lineage>
</organism>
<evidence type="ECO:0000313" key="4">
    <source>
        <dbReference type="EMBL" id="ABD79821.1"/>
    </source>
</evidence>
<dbReference type="Gene3D" id="2.60.40.10">
    <property type="entry name" value="Immunoglobulins"/>
    <property type="match status" value="6"/>
</dbReference>
<dbReference type="CDD" id="cd00063">
    <property type="entry name" value="FN3"/>
    <property type="match status" value="6"/>
</dbReference>
<feature type="compositionally biased region" description="Low complexity" evidence="1">
    <location>
        <begin position="660"/>
        <end position="669"/>
    </location>
</feature>
<dbReference type="EMBL" id="CP000282">
    <property type="protein sequence ID" value="ABD79821.1"/>
    <property type="molecule type" value="Genomic_DNA"/>
</dbReference>
<dbReference type="PROSITE" id="PS50853">
    <property type="entry name" value="FN3"/>
    <property type="match status" value="2"/>
</dbReference>
<keyword evidence="5" id="KW-1185">Reference proteome</keyword>
<feature type="region of interest" description="Disordered" evidence="1">
    <location>
        <begin position="241"/>
        <end position="299"/>
    </location>
</feature>
<gene>
    <name evidence="4" type="ordered locus">Sde_0557</name>
</gene>
<feature type="region of interest" description="Disordered" evidence="1">
    <location>
        <begin position="522"/>
        <end position="568"/>
    </location>
</feature>
<feature type="domain" description="Fibronectin type-III" evidence="3">
    <location>
        <begin position="558"/>
        <end position="660"/>
    </location>
</feature>
<proteinExistence type="predicted"/>
<dbReference type="InterPro" id="IPR013783">
    <property type="entry name" value="Ig-like_fold"/>
</dbReference>
<dbReference type="SMART" id="SM00060">
    <property type="entry name" value="FN3"/>
    <property type="match status" value="6"/>
</dbReference>
<feature type="compositionally biased region" description="Low complexity" evidence="1">
    <location>
        <begin position="251"/>
        <end position="289"/>
    </location>
</feature>
<protein>
    <submittedName>
        <fullName evidence="4">Fibronectin, type III</fullName>
    </submittedName>
</protein>
<feature type="compositionally biased region" description="Low complexity" evidence="1">
    <location>
        <begin position="391"/>
        <end position="430"/>
    </location>
</feature>
<dbReference type="Proteomes" id="UP000001947">
    <property type="component" value="Chromosome"/>
</dbReference>
<name>Q21NA8_SACD2</name>
<feature type="signal peptide" evidence="2">
    <location>
        <begin position="1"/>
        <end position="32"/>
    </location>
</feature>
<keyword evidence="2" id="KW-0732">Signal</keyword>
<feature type="compositionally biased region" description="Low complexity" evidence="1">
    <location>
        <begin position="534"/>
        <end position="543"/>
    </location>
</feature>
<evidence type="ECO:0000256" key="2">
    <source>
        <dbReference type="SAM" id="SignalP"/>
    </source>
</evidence>
<feature type="region of interest" description="Disordered" evidence="1">
    <location>
        <begin position="389"/>
        <end position="430"/>
    </location>
</feature>
<feature type="domain" description="Fibronectin type-III" evidence="3">
    <location>
        <begin position="288"/>
        <end position="389"/>
    </location>
</feature>
<feature type="compositionally biased region" description="Polar residues" evidence="1">
    <location>
        <begin position="672"/>
        <end position="684"/>
    </location>
</feature>
<feature type="compositionally biased region" description="Low complexity" evidence="1">
    <location>
        <begin position="685"/>
        <end position="697"/>
    </location>
</feature>
<dbReference type="eggNOG" id="COG2063">
    <property type="taxonomic scope" value="Bacteria"/>
</dbReference>
<feature type="chain" id="PRO_5004200506" evidence="2">
    <location>
        <begin position="33"/>
        <end position="805"/>
    </location>
</feature>
<evidence type="ECO:0000313" key="5">
    <source>
        <dbReference type="Proteomes" id="UP000001947"/>
    </source>
</evidence>
<dbReference type="AlphaFoldDB" id="Q21NA8"/>